<evidence type="ECO:0000256" key="7">
    <source>
        <dbReference type="SAM" id="Phobius"/>
    </source>
</evidence>
<proteinExistence type="predicted"/>
<evidence type="ECO:0000313" key="11">
    <source>
        <dbReference type="Proteomes" id="UP000004310"/>
    </source>
</evidence>
<protein>
    <submittedName>
        <fullName evidence="10">ComEC/Rec2 family protein, putative</fullName>
    </submittedName>
</protein>
<feature type="transmembrane region" description="Helical" evidence="7">
    <location>
        <begin position="426"/>
        <end position="444"/>
    </location>
</feature>
<dbReference type="AlphaFoldDB" id="Q0G3H1"/>
<dbReference type="Pfam" id="PF03772">
    <property type="entry name" value="Competence"/>
    <property type="match status" value="1"/>
</dbReference>
<keyword evidence="2" id="KW-1003">Cell membrane</keyword>
<feature type="region of interest" description="Disordered" evidence="6">
    <location>
        <begin position="1"/>
        <end position="24"/>
    </location>
</feature>
<evidence type="ECO:0000256" key="6">
    <source>
        <dbReference type="SAM" id="MobiDB-lite"/>
    </source>
</evidence>
<keyword evidence="3 7" id="KW-0812">Transmembrane</keyword>
<keyword evidence="11" id="KW-1185">Reference proteome</keyword>
<feature type="domain" description="ComEC/Rec2-related protein" evidence="8">
    <location>
        <begin position="294"/>
        <end position="576"/>
    </location>
</feature>
<feature type="transmembrane region" description="Helical" evidence="7">
    <location>
        <begin position="377"/>
        <end position="394"/>
    </location>
</feature>
<sequence length="801" mass="85565">MKQGTDRRALSEPADQDLAGTGGTRFTPVPEALLDRLASLARLAASSRLPQFGEWLAAEWENERAHRTTFHLIPVSMAAGAVAVFGLGAGLTVMAVLGVFLALAVLSIRFTKSATSPTLILVLASLLAGLCFSHFELRRTGTTIFSGQATVFIKGRVAGHELDDRQRSRYLVDINSTERPVLSRPPERVRIVVAGEHDVMRPGDRFEGLVRLRPPAGPAFPGSYDFAFVPYFEGLGAYGFSLGIPKPRSELSTEGPPPTLSEQVAIAVADLRGMVTDRIRAIIPGQPGAVAAALVTGQRNGIDEETSEALRATGLAHILAISGLHVALVAGFAMVSIRRSLVLVGHLALVWPIKKIAAVGAIGVSTFYLVLSGSSVATERAYLMLLVMLLAVLFDRPAITMRNVSIAAIAILALSPHAVMTASFQMSFAATIGLVGVYGAFSRYRGGRSRDISEGALRTVFFFLVGTAATALIAGLATTPYSIFHFQRFAPFGLVANLLVMPLFSLLIMPMALLGVVLMPVGLDAIPLTAVGMGLDALIAIAFDLASQLPDQSTGLVRPSALITLSAALLIFCIPVGRLRWLAVPFLATGLVMAIDRAATPEFLIFEDGKTFALIENGTIAYSKGRPNSFVSDQWDRAYRAEGTERGLIPGLKDCESKICRFTTPSGITVAYTTDYRLLGEACDSAEIAFVARAARTRRCRSGAHLVTLRTLRRSGSLAIARDPSSGEIVVSRSVLAAPADWNRHRHAPWPEYWRKPEADDGTSPKKPSSTMPPGKTSSENSPSNDPEKPGHAPSSFASTE</sequence>
<keyword evidence="4 7" id="KW-1133">Transmembrane helix</keyword>
<evidence type="ECO:0000256" key="2">
    <source>
        <dbReference type="ARBA" id="ARBA00022475"/>
    </source>
</evidence>
<comment type="caution">
    <text evidence="10">The sequence shown here is derived from an EMBL/GenBank/DDBJ whole genome shotgun (WGS) entry which is preliminary data.</text>
</comment>
<organism evidence="10 11">
    <name type="scientific">Fulvimarina pelagi HTCC2506</name>
    <dbReference type="NCBI Taxonomy" id="314231"/>
    <lineage>
        <taxon>Bacteria</taxon>
        <taxon>Pseudomonadati</taxon>
        <taxon>Pseudomonadota</taxon>
        <taxon>Alphaproteobacteria</taxon>
        <taxon>Hyphomicrobiales</taxon>
        <taxon>Aurantimonadaceae</taxon>
        <taxon>Fulvimarina</taxon>
    </lineage>
</organism>
<feature type="transmembrane region" description="Helical" evidence="7">
    <location>
        <begin position="77"/>
        <end position="106"/>
    </location>
</feature>
<name>Q0G3H1_9HYPH</name>
<feature type="compositionally biased region" description="Low complexity" evidence="6">
    <location>
        <begin position="765"/>
        <end position="779"/>
    </location>
</feature>
<feature type="region of interest" description="Disordered" evidence="6">
    <location>
        <begin position="752"/>
        <end position="801"/>
    </location>
</feature>
<feature type="transmembrane region" description="Helical" evidence="7">
    <location>
        <begin position="555"/>
        <end position="577"/>
    </location>
</feature>
<dbReference type="InterPro" id="IPR052159">
    <property type="entry name" value="Competence_DNA_uptake"/>
</dbReference>
<feature type="transmembrane region" description="Helical" evidence="7">
    <location>
        <begin position="349"/>
        <end position="371"/>
    </location>
</feature>
<feature type="transmembrane region" description="Helical" evidence="7">
    <location>
        <begin position="489"/>
        <end position="518"/>
    </location>
</feature>
<comment type="subcellular location">
    <subcellularLocation>
        <location evidence="1">Cell membrane</location>
        <topology evidence="1">Multi-pass membrane protein</topology>
    </subcellularLocation>
</comment>
<dbReference type="STRING" id="217511.GCA_001463845_02785"/>
<feature type="transmembrane region" description="Helical" evidence="7">
    <location>
        <begin position="315"/>
        <end position="337"/>
    </location>
</feature>
<dbReference type="Proteomes" id="UP000004310">
    <property type="component" value="Unassembled WGS sequence"/>
</dbReference>
<feature type="transmembrane region" description="Helical" evidence="7">
    <location>
        <begin position="118"/>
        <end position="135"/>
    </location>
</feature>
<dbReference type="NCBIfam" id="TIGR00360">
    <property type="entry name" value="ComEC_N-term"/>
    <property type="match status" value="1"/>
</dbReference>
<evidence type="ECO:0000259" key="9">
    <source>
        <dbReference type="Pfam" id="PF13567"/>
    </source>
</evidence>
<accession>Q0G3H1</accession>
<feature type="transmembrane region" description="Helical" evidence="7">
    <location>
        <begin position="456"/>
        <end position="477"/>
    </location>
</feature>
<feature type="compositionally biased region" description="Basic and acidic residues" evidence="6">
    <location>
        <begin position="1"/>
        <end position="10"/>
    </location>
</feature>
<reference evidence="10 11" key="1">
    <citation type="journal article" date="2010" name="J. Bacteriol.">
        <title>Genome sequence of Fulvimarina pelagi HTCC2506T, a Mn(II)-oxidizing alphaproteobacterium possessing an aerobic anoxygenic photosynthetic gene cluster and Xanthorhodopsin.</title>
        <authorList>
            <person name="Kang I."/>
            <person name="Oh H.M."/>
            <person name="Lim S.I."/>
            <person name="Ferriera S."/>
            <person name="Giovannoni S.J."/>
            <person name="Cho J.C."/>
        </authorList>
    </citation>
    <scope>NUCLEOTIDE SEQUENCE [LARGE SCALE GENOMIC DNA]</scope>
    <source>
        <strain evidence="10 11">HTCC2506</strain>
    </source>
</reference>
<dbReference type="eggNOG" id="COG0658">
    <property type="taxonomic scope" value="Bacteria"/>
</dbReference>
<dbReference type="PANTHER" id="PTHR30619:SF1">
    <property type="entry name" value="RECOMBINATION PROTEIN 2"/>
    <property type="match status" value="1"/>
</dbReference>
<keyword evidence="5 7" id="KW-0472">Membrane</keyword>
<evidence type="ECO:0000256" key="1">
    <source>
        <dbReference type="ARBA" id="ARBA00004651"/>
    </source>
</evidence>
<evidence type="ECO:0000313" key="10">
    <source>
        <dbReference type="EMBL" id="EAU41860.1"/>
    </source>
</evidence>
<feature type="domain" description="DUF4131" evidence="9">
    <location>
        <begin position="87"/>
        <end position="227"/>
    </location>
</feature>
<evidence type="ECO:0000256" key="5">
    <source>
        <dbReference type="ARBA" id="ARBA00023136"/>
    </source>
</evidence>
<gene>
    <name evidence="10" type="ORF">FP2506_15544</name>
</gene>
<evidence type="ECO:0000256" key="4">
    <source>
        <dbReference type="ARBA" id="ARBA00022989"/>
    </source>
</evidence>
<dbReference type="PANTHER" id="PTHR30619">
    <property type="entry name" value="DNA INTERNALIZATION/COMPETENCE PROTEIN COMEC/REC2"/>
    <property type="match status" value="1"/>
</dbReference>
<feature type="transmembrane region" description="Helical" evidence="7">
    <location>
        <begin position="525"/>
        <end position="543"/>
    </location>
</feature>
<dbReference type="EMBL" id="AATP01000002">
    <property type="protein sequence ID" value="EAU41860.1"/>
    <property type="molecule type" value="Genomic_DNA"/>
</dbReference>
<dbReference type="HOGENOM" id="CLU_011826_0_0_5"/>
<dbReference type="InterPro" id="IPR004477">
    <property type="entry name" value="ComEC_N"/>
</dbReference>
<dbReference type="GO" id="GO:0005886">
    <property type="term" value="C:plasma membrane"/>
    <property type="evidence" value="ECO:0007669"/>
    <property type="project" value="UniProtKB-SubCell"/>
</dbReference>
<evidence type="ECO:0000259" key="8">
    <source>
        <dbReference type="Pfam" id="PF03772"/>
    </source>
</evidence>
<dbReference type="InterPro" id="IPR025405">
    <property type="entry name" value="DUF4131"/>
</dbReference>
<dbReference type="Pfam" id="PF13567">
    <property type="entry name" value="DUF4131"/>
    <property type="match status" value="1"/>
</dbReference>
<evidence type="ECO:0000256" key="3">
    <source>
        <dbReference type="ARBA" id="ARBA00022692"/>
    </source>
</evidence>